<dbReference type="RefSeq" id="WP_009804311.1">
    <property type="nucleotide sequence ID" value="NZ_CH724131.1"/>
</dbReference>
<dbReference type="eggNOG" id="ENOG5032Y67">
    <property type="taxonomic scope" value="Bacteria"/>
</dbReference>
<organism evidence="2 3">
    <name type="scientific">Pseudooceanicola batsensis (strain ATCC BAA-863 / DSM 15984 / KCTC 12145 / HTCC2597)</name>
    <name type="common">Oceanicola batsensis</name>
    <dbReference type="NCBI Taxonomy" id="252305"/>
    <lineage>
        <taxon>Bacteria</taxon>
        <taxon>Pseudomonadati</taxon>
        <taxon>Pseudomonadota</taxon>
        <taxon>Alphaproteobacteria</taxon>
        <taxon>Rhodobacterales</taxon>
        <taxon>Paracoccaceae</taxon>
        <taxon>Pseudooceanicola</taxon>
    </lineage>
</organism>
<feature type="signal peptide" evidence="1">
    <location>
        <begin position="1"/>
        <end position="19"/>
    </location>
</feature>
<keyword evidence="3" id="KW-1185">Reference proteome</keyword>
<evidence type="ECO:0000313" key="2">
    <source>
        <dbReference type="EMBL" id="EAQ01808.1"/>
    </source>
</evidence>
<protein>
    <recommendedName>
        <fullName evidence="4">Lipoprotein</fullName>
    </recommendedName>
</protein>
<dbReference type="HOGENOM" id="CLU_162709_0_0_5"/>
<evidence type="ECO:0000313" key="3">
    <source>
        <dbReference type="Proteomes" id="UP000004318"/>
    </source>
</evidence>
<gene>
    <name evidence="2" type="ORF">OB2597_00285</name>
</gene>
<dbReference type="STRING" id="252305.OB2597_00285"/>
<proteinExistence type="predicted"/>
<dbReference type="OrthoDB" id="7659281at2"/>
<dbReference type="AlphaFoldDB" id="A3U1M7"/>
<accession>A3U1M7</accession>
<comment type="caution">
    <text evidence="2">The sequence shown here is derived from an EMBL/GenBank/DDBJ whole genome shotgun (WGS) entry which is preliminary data.</text>
</comment>
<name>A3U1M7_PSEBH</name>
<evidence type="ECO:0000256" key="1">
    <source>
        <dbReference type="SAM" id="SignalP"/>
    </source>
</evidence>
<evidence type="ECO:0008006" key="4">
    <source>
        <dbReference type="Google" id="ProtNLM"/>
    </source>
</evidence>
<feature type="chain" id="PRO_5002660551" description="Lipoprotein" evidence="1">
    <location>
        <begin position="20"/>
        <end position="118"/>
    </location>
</feature>
<dbReference type="Proteomes" id="UP000004318">
    <property type="component" value="Unassembled WGS sequence"/>
</dbReference>
<dbReference type="PROSITE" id="PS51257">
    <property type="entry name" value="PROKAR_LIPOPROTEIN"/>
    <property type="match status" value="1"/>
</dbReference>
<reference evidence="2 3" key="1">
    <citation type="journal article" date="2010" name="J. Bacteriol.">
        <title>Genome sequences of Oceanicola granulosus HTCC2516(T) and Oceanicola batsensis HTCC2597(TDelta).</title>
        <authorList>
            <person name="Thrash J.C."/>
            <person name="Cho J.C."/>
            <person name="Vergin K.L."/>
            <person name="Giovannoni S.J."/>
        </authorList>
    </citation>
    <scope>NUCLEOTIDE SEQUENCE [LARGE SCALE GENOMIC DNA]</scope>
    <source>
        <strain evidence="3">ATCC BAA-863 / DSM 15984 / KCTC 12145 / HTCC2597</strain>
    </source>
</reference>
<sequence>MTRILILALVAVTALSACSRQGGGRNLLGNRVEFDGQYFRTRVSSDRENRAAFVVTVRDPGRSLVGAREAARHKANEYCIRQYGLSDIEWDISPDAEDAALPIIDRELVLSGVCEGWR</sequence>
<keyword evidence="1" id="KW-0732">Signal</keyword>
<dbReference type="EMBL" id="AAMO01000010">
    <property type="protein sequence ID" value="EAQ01808.1"/>
    <property type="molecule type" value="Genomic_DNA"/>
</dbReference>